<dbReference type="STRING" id="106370.Francci3_0957"/>
<keyword evidence="2" id="KW-1185">Reference proteome</keyword>
<accession>Q2JEF1</accession>
<dbReference type="Proteomes" id="UP000001937">
    <property type="component" value="Chromosome"/>
</dbReference>
<protein>
    <submittedName>
        <fullName evidence="1">Group II intron-encoding maturase, putative</fullName>
    </submittedName>
</protein>
<accession>A0A1X1PY96</accession>
<organism evidence="1 2">
    <name type="scientific">Frankia casuarinae (strain DSM 45818 / CECT 9043 / HFP020203 / CcI3)</name>
    <dbReference type="NCBI Taxonomy" id="106370"/>
    <lineage>
        <taxon>Bacteria</taxon>
        <taxon>Bacillati</taxon>
        <taxon>Actinomycetota</taxon>
        <taxon>Actinomycetes</taxon>
        <taxon>Frankiales</taxon>
        <taxon>Frankiaceae</taxon>
        <taxon>Frankia</taxon>
    </lineage>
</organism>
<dbReference type="KEGG" id="fra:Francci3_0957"/>
<gene>
    <name evidence="1" type="ordered locus">Francci3_0957</name>
</gene>
<evidence type="ECO:0000313" key="2">
    <source>
        <dbReference type="Proteomes" id="UP000001937"/>
    </source>
</evidence>
<reference evidence="1 2" key="1">
    <citation type="journal article" date="2007" name="Genome Res.">
        <title>Genome characteristics of facultatively symbiotic Frankia sp. strains reflect host range and host plant biogeography.</title>
        <authorList>
            <person name="Normand P."/>
            <person name="Lapierre P."/>
            <person name="Tisa L.S."/>
            <person name="Gogarten J.P."/>
            <person name="Alloisio N."/>
            <person name="Bagnarol E."/>
            <person name="Bassi C.A."/>
            <person name="Berry A.M."/>
            <person name="Bickhart D.M."/>
            <person name="Choisne N."/>
            <person name="Couloux A."/>
            <person name="Cournoyer B."/>
            <person name="Cruveiller S."/>
            <person name="Daubin V."/>
            <person name="Demange N."/>
            <person name="Francino M.P."/>
            <person name="Goltsman E."/>
            <person name="Huang Y."/>
            <person name="Kopp O.R."/>
            <person name="Labarre L."/>
            <person name="Lapidus A."/>
            <person name="Lavire C."/>
            <person name="Marechal J."/>
            <person name="Martinez M."/>
            <person name="Mastronunzio J.E."/>
            <person name="Mullin B.C."/>
            <person name="Niemann J."/>
            <person name="Pujic P."/>
            <person name="Rawnsley T."/>
            <person name="Rouy Z."/>
            <person name="Schenowitz C."/>
            <person name="Sellstedt A."/>
            <person name="Tavares F."/>
            <person name="Tomkins J.P."/>
            <person name="Vallenet D."/>
            <person name="Valverde C."/>
            <person name="Wall L.G."/>
            <person name="Wang Y."/>
            <person name="Medigue C."/>
            <person name="Benson D.R."/>
        </authorList>
    </citation>
    <scope>NUCLEOTIDE SEQUENCE [LARGE SCALE GENOMIC DNA]</scope>
    <source>
        <strain evidence="2">DSM 45818 / CECT 9043 / CcI3</strain>
    </source>
</reference>
<proteinExistence type="predicted"/>
<dbReference type="eggNOG" id="COG3344">
    <property type="taxonomic scope" value="Bacteria"/>
</dbReference>
<evidence type="ECO:0000313" key="1">
    <source>
        <dbReference type="EMBL" id="ABD10341.1"/>
    </source>
</evidence>
<dbReference type="RefSeq" id="WP_011435409.1">
    <property type="nucleotide sequence ID" value="NC_007777.1"/>
</dbReference>
<sequence length="90" mass="10888">MRRVTGKRRMRAKLKEIKEELKRRRHQPVPLQGQRLRSVVVGHLNYYAVRGNTDAVASFRIQATRHWFKALRRRSRRTRLTWARMGRHAD</sequence>
<dbReference type="HOGENOM" id="CLU_171132_0_0_11"/>
<dbReference type="AlphaFoldDB" id="Q2JEF1"/>
<name>Q2JEF1_FRACC</name>
<dbReference type="EMBL" id="CP000249">
    <property type="protein sequence ID" value="ABD10341.1"/>
    <property type="molecule type" value="Genomic_DNA"/>
</dbReference>